<evidence type="ECO:0000256" key="2">
    <source>
        <dbReference type="ARBA" id="ARBA00022771"/>
    </source>
</evidence>
<dbReference type="Pfam" id="PF07496">
    <property type="entry name" value="zf-CW"/>
    <property type="match status" value="1"/>
</dbReference>
<feature type="region of interest" description="Disordered" evidence="4">
    <location>
        <begin position="462"/>
        <end position="484"/>
    </location>
</feature>
<dbReference type="GO" id="GO:0046983">
    <property type="term" value="F:protein dimerization activity"/>
    <property type="evidence" value="ECO:0007669"/>
    <property type="project" value="InterPro"/>
</dbReference>
<dbReference type="InterPro" id="IPR011124">
    <property type="entry name" value="Znf_CW"/>
</dbReference>
<dbReference type="InParanoid" id="C3YL50"/>
<name>C3YL50_BRAFL</name>
<feature type="compositionally biased region" description="Polar residues" evidence="4">
    <location>
        <begin position="531"/>
        <end position="543"/>
    </location>
</feature>
<dbReference type="InterPro" id="IPR027904">
    <property type="entry name" value="DUF4587"/>
</dbReference>
<feature type="chain" id="PRO_5002933824" description="BHLH domain-containing protein" evidence="5">
    <location>
        <begin position="23"/>
        <end position="1341"/>
    </location>
</feature>
<dbReference type="Gene3D" id="4.10.280.10">
    <property type="entry name" value="Helix-loop-helix DNA-binding domain"/>
    <property type="match status" value="1"/>
</dbReference>
<evidence type="ECO:0000256" key="1">
    <source>
        <dbReference type="ARBA" id="ARBA00022723"/>
    </source>
</evidence>
<dbReference type="InterPro" id="IPR036638">
    <property type="entry name" value="HLH_DNA-bd_sf"/>
</dbReference>
<sequence>MKAAAVMFFGLCACAVLVACGADEGLPDTELARFCQTIIKVENLRTVRSSRPVPLGGAHEEAPLSPYWQAVAATVISMETGLHEIVDRVGLTQQQVEELFDDDLDELFELADSPDEGPEHSAAKSCQMTSSAPSYQQLMESLQNVQHLLHLPNPVQPLVALHPSSSHTCTSPASSATGSDGDCNSPLQHDTTLGSGMGRSNIAMGTTSPRPSGETPYGCGITPQSGMEHLCLASPTYLNQSDRAGPLHSNTPPQPGRHRHFHGNTPPQSDMELLFHANTPPNSGRERHFHGNVASPPNMELLFHGNTPPHSGREKHFHGNTTPLSGRERHFYGNATPQSNMELLFHGNTPPHSGRGRYLHGNTTPLSGRERLFYSNNTLPPALLQYQSSTTPEKERLYRRHSALRKDFMRKQLIRSALEDLKQMLPTDQCLGRQTKAGVINNAADYIDWLQKEIQRLITARRASSCSSTPSSSPTKSPPYPLGAYYSPHGAPPYPGETSPCHSGLLPSSAAGIDSGCQSQDHGAQHLVQGASLNEQESASNANDDLDWEEEKEIVQSDVEETEEVRRPQNGFIRFSVKQEFFEEMEKIRNEHPSWNYGGIRTAKTPGSKDKSSPIPSRLRPREDDLPVAGTTGGKKRKYKRKSPVLQLVNQAMWVQCDTCDKWRQLSPETHPQELPDKWYCHMNEDPNFNNCEAAEVPWDDIIDVPVSEPGADMAHLFTAIKGKARCDDWMLPPVTILSLSDFPCFLATQVDPSNSPDALQRALERRQDLLNRLRDEKLNEPRSPSPMYRPRSYGGHRHRRLLTPIRTARSLPDIQVYRHDPMPHRQIVEHQITSQVPPPPPPPPPQPVVQPIVNQMPQPIVNQVPPQPIVNQIPPQNPLIHNVYPPGPPETRNSAFLNRNDMVDMMMMQNAQMHQIVMQQMMFQHLPMKQPGLQQPQQVSMPVQVMQEPPAPVVVQAPGGGGKRPPSVHHHHHYSSVQQPAVQYQAAPQPQPVVSHITQLPPLQPRRIYRNIPPPPPPSATQTVGPDYQQPTVKTRTPVRKRSKKPPTPTPTPRQPTPVRPRTVTTPPKTKETPAPKPPTPQPPARKIPFPGPPALRKLRHIFYAAWFVAFLKAQQKKNREKRLEEEFLFGIHLKEAVSALHRIYLNPEGPVNEILRTAVLDGTIDTKRDARGTVVEFVDSRQAIPQICYIIENLTYNITEIMAELEFDALDRTVRVNKRRAAMLVIGMYLSRGLITTLLMKPLDYGLSTTMLDDVGERNLKLLATLFLNLVRRASVPAKEQPWPVPVELQRFIFSDEEMRQIYSNSKVKKSLEYAEKLLRDWAEEYVKRLMKARDPDDE</sequence>
<feature type="compositionally biased region" description="Polar residues" evidence="4">
    <location>
        <begin position="185"/>
        <end position="194"/>
    </location>
</feature>
<feature type="region of interest" description="Disordered" evidence="4">
    <location>
        <begin position="163"/>
        <end position="215"/>
    </location>
</feature>
<feature type="compositionally biased region" description="Low complexity" evidence="4">
    <location>
        <begin position="976"/>
        <end position="992"/>
    </location>
</feature>
<feature type="signal peptide" evidence="5">
    <location>
        <begin position="1"/>
        <end position="22"/>
    </location>
</feature>
<feature type="compositionally biased region" description="Low complexity" evidence="4">
    <location>
        <begin position="163"/>
        <end position="176"/>
    </location>
</feature>
<keyword evidence="1" id="KW-0479">Metal-binding</keyword>
<reference evidence="8" key="1">
    <citation type="journal article" date="2008" name="Nature">
        <title>The amphioxus genome and the evolution of the chordate karyotype.</title>
        <authorList>
            <consortium name="US DOE Joint Genome Institute (JGI-PGF)"/>
            <person name="Putnam N.H."/>
            <person name="Butts T."/>
            <person name="Ferrier D.E.K."/>
            <person name="Furlong R.F."/>
            <person name="Hellsten U."/>
            <person name="Kawashima T."/>
            <person name="Robinson-Rechavi M."/>
            <person name="Shoguchi E."/>
            <person name="Terry A."/>
            <person name="Yu J.-K."/>
            <person name="Benito-Gutierrez E.L."/>
            <person name="Dubchak I."/>
            <person name="Garcia-Fernandez J."/>
            <person name="Gibson-Brown J.J."/>
            <person name="Grigoriev I.V."/>
            <person name="Horton A.C."/>
            <person name="de Jong P.J."/>
            <person name="Jurka J."/>
            <person name="Kapitonov V.V."/>
            <person name="Kohara Y."/>
            <person name="Kuroki Y."/>
            <person name="Lindquist E."/>
            <person name="Lucas S."/>
            <person name="Osoegawa K."/>
            <person name="Pennacchio L.A."/>
            <person name="Salamov A.A."/>
            <person name="Satou Y."/>
            <person name="Sauka-Spengler T."/>
            <person name="Schmutz J."/>
            <person name="Shin-I T."/>
            <person name="Toyoda A."/>
            <person name="Bronner-Fraser M."/>
            <person name="Fujiyama A."/>
            <person name="Holland L.Z."/>
            <person name="Holland P.W.H."/>
            <person name="Satoh N."/>
            <person name="Rokhsar D.S."/>
        </authorList>
    </citation>
    <scope>NUCLEOTIDE SEQUENCE [LARGE SCALE GENOMIC DNA]</scope>
    <source>
        <strain evidence="8">S238N-H82</strain>
        <tissue evidence="8">Testes</tissue>
    </source>
</reference>
<dbReference type="PROSITE" id="PS51257">
    <property type="entry name" value="PROKAR_LIPOPROTEIN"/>
    <property type="match status" value="1"/>
</dbReference>
<feature type="region of interest" description="Disordered" evidence="4">
    <location>
        <begin position="1007"/>
        <end position="1093"/>
    </location>
</feature>
<organism>
    <name type="scientific">Branchiostoma floridae</name>
    <name type="common">Florida lancelet</name>
    <name type="synonym">Amphioxus</name>
    <dbReference type="NCBI Taxonomy" id="7739"/>
    <lineage>
        <taxon>Eukaryota</taxon>
        <taxon>Metazoa</taxon>
        <taxon>Chordata</taxon>
        <taxon>Cephalochordata</taxon>
        <taxon>Leptocardii</taxon>
        <taxon>Amphioxiformes</taxon>
        <taxon>Branchiostomatidae</taxon>
        <taxon>Branchiostoma</taxon>
    </lineage>
</organism>
<evidence type="ECO:0000313" key="8">
    <source>
        <dbReference type="EMBL" id="EEN59041.1"/>
    </source>
</evidence>
<dbReference type="PANTHER" id="PTHR28604:SF3">
    <property type="match status" value="1"/>
</dbReference>
<gene>
    <name evidence="8" type="ORF">BRAFLDRAFT_123992</name>
</gene>
<keyword evidence="2" id="KW-0863">Zinc-finger</keyword>
<dbReference type="InterPro" id="IPR038915">
    <property type="entry name" value="PRR29-like"/>
</dbReference>
<feature type="compositionally biased region" description="Acidic residues" evidence="4">
    <location>
        <begin position="544"/>
        <end position="563"/>
    </location>
</feature>
<evidence type="ECO:0000256" key="5">
    <source>
        <dbReference type="SAM" id="SignalP"/>
    </source>
</evidence>
<evidence type="ECO:0008006" key="9">
    <source>
        <dbReference type="Google" id="ProtNLM"/>
    </source>
</evidence>
<feature type="region of interest" description="Disordered" evidence="4">
    <location>
        <begin position="531"/>
        <end position="565"/>
    </location>
</feature>
<feature type="compositionally biased region" description="Pro residues" evidence="4">
    <location>
        <begin position="1076"/>
        <end position="1093"/>
    </location>
</feature>
<dbReference type="PROSITE" id="PS50888">
    <property type="entry name" value="BHLH"/>
    <property type="match status" value="1"/>
</dbReference>
<evidence type="ECO:0000256" key="4">
    <source>
        <dbReference type="SAM" id="MobiDB-lite"/>
    </source>
</evidence>
<keyword evidence="3" id="KW-0862">Zinc</keyword>
<feature type="region of interest" description="Disordered" evidence="4">
    <location>
        <begin position="774"/>
        <end position="796"/>
    </location>
</feature>
<feature type="compositionally biased region" description="Low complexity" evidence="4">
    <location>
        <begin position="782"/>
        <end position="794"/>
    </location>
</feature>
<dbReference type="Pfam" id="PF15248">
    <property type="entry name" value="DUF4587"/>
    <property type="match status" value="1"/>
</dbReference>
<dbReference type="GO" id="GO:0008270">
    <property type="term" value="F:zinc ion binding"/>
    <property type="evidence" value="ECO:0007669"/>
    <property type="project" value="UniProtKB-KW"/>
</dbReference>
<dbReference type="eggNOG" id="ENOG502QV5Q">
    <property type="taxonomic scope" value="Eukaryota"/>
</dbReference>
<feature type="domain" description="CW-type" evidence="7">
    <location>
        <begin position="648"/>
        <end position="700"/>
    </location>
</feature>
<feature type="region of interest" description="Disordered" evidence="4">
    <location>
        <begin position="596"/>
        <end position="637"/>
    </location>
</feature>
<proteinExistence type="predicted"/>
<accession>C3YL50</accession>
<feature type="compositionally biased region" description="Pro residues" evidence="4">
    <location>
        <begin position="1047"/>
        <end position="1060"/>
    </location>
</feature>
<dbReference type="InterPro" id="IPR011598">
    <property type="entry name" value="bHLH_dom"/>
</dbReference>
<dbReference type="PROSITE" id="PS51050">
    <property type="entry name" value="ZF_CW"/>
    <property type="match status" value="1"/>
</dbReference>
<keyword evidence="5" id="KW-0732">Signal</keyword>
<protein>
    <recommendedName>
        <fullName evidence="9">BHLH domain-containing protein</fullName>
    </recommendedName>
</protein>
<feature type="domain" description="BHLH" evidence="6">
    <location>
        <begin position="398"/>
        <end position="450"/>
    </location>
</feature>
<feature type="region of interest" description="Disordered" evidence="4">
    <location>
        <begin position="953"/>
        <end position="992"/>
    </location>
</feature>
<evidence type="ECO:0000259" key="6">
    <source>
        <dbReference type="PROSITE" id="PS50888"/>
    </source>
</evidence>
<dbReference type="SUPFAM" id="SSF47459">
    <property type="entry name" value="HLH, helix-loop-helix DNA-binding domain"/>
    <property type="match status" value="1"/>
</dbReference>
<dbReference type="PANTHER" id="PTHR28604">
    <property type="match status" value="1"/>
</dbReference>
<evidence type="ECO:0000259" key="7">
    <source>
        <dbReference type="PROSITE" id="PS51050"/>
    </source>
</evidence>
<feature type="compositionally biased region" description="Low complexity" evidence="4">
    <location>
        <begin position="464"/>
        <end position="475"/>
    </location>
</feature>
<dbReference type="EMBL" id="GG666525">
    <property type="protein sequence ID" value="EEN59041.1"/>
    <property type="molecule type" value="Genomic_DNA"/>
</dbReference>
<dbReference type="Gene3D" id="3.30.40.100">
    <property type="match status" value="1"/>
</dbReference>
<evidence type="ECO:0000256" key="3">
    <source>
        <dbReference type="ARBA" id="ARBA00022833"/>
    </source>
</evidence>